<evidence type="ECO:0000256" key="6">
    <source>
        <dbReference type="ARBA" id="ARBA00024937"/>
    </source>
</evidence>
<evidence type="ECO:0000313" key="8">
    <source>
        <dbReference type="EMBL" id="TFD70716.1"/>
    </source>
</evidence>
<keyword evidence="4" id="KW-0238">DNA-binding</keyword>
<evidence type="ECO:0000313" key="9">
    <source>
        <dbReference type="Proteomes" id="UP000297983"/>
    </source>
</evidence>
<gene>
    <name evidence="8" type="ORF">E3T50_09025</name>
</gene>
<sequence>MKPDPAGTTRSADDRRTSILTALAGAGRVEVNELADSLAVSEETIRRDLRTLEDDGLLRRAHGGAISVADPVTDLDRVTAPEPAAHPVATLAATLLPASGILFIDAGPIAEALSVCVPDSAALQVVTTSIPVALVASRNAELSVYNLGGAVDPADDSQSGQWTRQSLEHIRLDTAFISVCGLTAGGQLLAASPQAAVIKRAAMDAASTVVLIADHDQLAEHGLVKFAQLHEVDHLVVDAGVSDAVLALAAEAGVPVLRAVPLEVEVAQ</sequence>
<dbReference type="Gene3D" id="1.10.10.10">
    <property type="entry name" value="Winged helix-like DNA-binding domain superfamily/Winged helix DNA-binding domain"/>
    <property type="match status" value="1"/>
</dbReference>
<keyword evidence="5" id="KW-0804">Transcription</keyword>
<protein>
    <recommendedName>
        <fullName evidence="1">Lactose phosphotransferase system repressor</fullName>
    </recommendedName>
</protein>
<dbReference type="InterPro" id="IPR037171">
    <property type="entry name" value="NagB/RpiA_transferase-like"/>
</dbReference>
<organism evidence="8 9">
    <name type="scientific">Cryobacterium gelidum</name>
    <dbReference type="NCBI Taxonomy" id="1259164"/>
    <lineage>
        <taxon>Bacteria</taxon>
        <taxon>Bacillati</taxon>
        <taxon>Actinomycetota</taxon>
        <taxon>Actinomycetes</taxon>
        <taxon>Micrococcales</taxon>
        <taxon>Microbacteriaceae</taxon>
        <taxon>Cryobacterium</taxon>
    </lineage>
</organism>
<reference evidence="8 9" key="1">
    <citation type="submission" date="2019-03" db="EMBL/GenBank/DDBJ databases">
        <title>Genomics of glacier-inhabiting Cryobacterium strains.</title>
        <authorList>
            <person name="Liu Q."/>
            <person name="Xin Y.-H."/>
        </authorList>
    </citation>
    <scope>NUCLEOTIDE SEQUENCE [LARGE SCALE GENOMIC DNA]</scope>
    <source>
        <strain evidence="8 9">Hz16</strain>
    </source>
</reference>
<dbReference type="SUPFAM" id="SSF46785">
    <property type="entry name" value="Winged helix' DNA-binding domain"/>
    <property type="match status" value="1"/>
</dbReference>
<dbReference type="GO" id="GO:0003700">
    <property type="term" value="F:DNA-binding transcription factor activity"/>
    <property type="evidence" value="ECO:0007669"/>
    <property type="project" value="InterPro"/>
</dbReference>
<dbReference type="Pfam" id="PF00455">
    <property type="entry name" value="DeoRC"/>
    <property type="match status" value="1"/>
</dbReference>
<dbReference type="PROSITE" id="PS51000">
    <property type="entry name" value="HTH_DEOR_2"/>
    <property type="match status" value="1"/>
</dbReference>
<comment type="function">
    <text evidence="6">Repressor of the lactose catabolism operon. Galactose-6-phosphate is the inducer.</text>
</comment>
<accession>A0A4R9AV59</accession>
<keyword evidence="3" id="KW-0805">Transcription regulation</keyword>
<feature type="domain" description="HTH deoR-type" evidence="7">
    <location>
        <begin position="12"/>
        <end position="67"/>
    </location>
</feature>
<keyword evidence="9" id="KW-1185">Reference proteome</keyword>
<dbReference type="InterPro" id="IPR036390">
    <property type="entry name" value="WH_DNA-bd_sf"/>
</dbReference>
<dbReference type="InterPro" id="IPR050313">
    <property type="entry name" value="Carb_Metab_HTH_regulators"/>
</dbReference>
<dbReference type="SUPFAM" id="SSF100950">
    <property type="entry name" value="NagB/RpiA/CoA transferase-like"/>
    <property type="match status" value="1"/>
</dbReference>
<comment type="caution">
    <text evidence="8">The sequence shown here is derived from an EMBL/GenBank/DDBJ whole genome shotgun (WGS) entry which is preliminary data.</text>
</comment>
<dbReference type="Pfam" id="PF08220">
    <property type="entry name" value="HTH_DeoR"/>
    <property type="match status" value="1"/>
</dbReference>
<dbReference type="InterPro" id="IPR018356">
    <property type="entry name" value="Tscrpt_reg_HTH_DeoR_CS"/>
</dbReference>
<name>A0A4R9AV59_9MICO</name>
<dbReference type="PANTHER" id="PTHR30363:SF4">
    <property type="entry name" value="GLYCEROL-3-PHOSPHATE REGULON REPRESSOR"/>
    <property type="match status" value="1"/>
</dbReference>
<evidence type="ECO:0000256" key="3">
    <source>
        <dbReference type="ARBA" id="ARBA00023015"/>
    </source>
</evidence>
<dbReference type="InterPro" id="IPR001034">
    <property type="entry name" value="DeoR_HTH"/>
</dbReference>
<dbReference type="PROSITE" id="PS00894">
    <property type="entry name" value="HTH_DEOR_1"/>
    <property type="match status" value="1"/>
</dbReference>
<dbReference type="GO" id="GO:0003677">
    <property type="term" value="F:DNA binding"/>
    <property type="evidence" value="ECO:0007669"/>
    <property type="project" value="UniProtKB-KW"/>
</dbReference>
<keyword evidence="2" id="KW-0678">Repressor</keyword>
<dbReference type="PANTHER" id="PTHR30363">
    <property type="entry name" value="HTH-TYPE TRANSCRIPTIONAL REGULATOR SRLR-RELATED"/>
    <property type="match status" value="1"/>
</dbReference>
<evidence type="ECO:0000256" key="1">
    <source>
        <dbReference type="ARBA" id="ARBA00021390"/>
    </source>
</evidence>
<evidence type="ECO:0000256" key="4">
    <source>
        <dbReference type="ARBA" id="ARBA00023125"/>
    </source>
</evidence>
<dbReference type="InterPro" id="IPR036388">
    <property type="entry name" value="WH-like_DNA-bd_sf"/>
</dbReference>
<dbReference type="EMBL" id="SOHL01000015">
    <property type="protein sequence ID" value="TFD70716.1"/>
    <property type="molecule type" value="Genomic_DNA"/>
</dbReference>
<evidence type="ECO:0000259" key="7">
    <source>
        <dbReference type="PROSITE" id="PS51000"/>
    </source>
</evidence>
<dbReference type="AlphaFoldDB" id="A0A4R9AV59"/>
<dbReference type="PRINTS" id="PR00037">
    <property type="entry name" value="HTHLACR"/>
</dbReference>
<evidence type="ECO:0000256" key="5">
    <source>
        <dbReference type="ARBA" id="ARBA00023163"/>
    </source>
</evidence>
<dbReference type="InterPro" id="IPR014036">
    <property type="entry name" value="DeoR-like_C"/>
</dbReference>
<evidence type="ECO:0000256" key="2">
    <source>
        <dbReference type="ARBA" id="ARBA00022491"/>
    </source>
</evidence>
<dbReference type="Proteomes" id="UP000297983">
    <property type="component" value="Unassembled WGS sequence"/>
</dbReference>
<dbReference type="SMART" id="SM00420">
    <property type="entry name" value="HTH_DEOR"/>
    <property type="match status" value="1"/>
</dbReference>
<dbReference type="SMART" id="SM01134">
    <property type="entry name" value="DeoRC"/>
    <property type="match status" value="1"/>
</dbReference>
<proteinExistence type="predicted"/>
<dbReference type="RefSeq" id="WP_134551538.1">
    <property type="nucleotide sequence ID" value="NZ_SOHL01000015.1"/>
</dbReference>